<gene>
    <name evidence="2" type="ORF">UFOVP388_41</name>
</gene>
<proteinExistence type="predicted"/>
<evidence type="ECO:0000259" key="1">
    <source>
        <dbReference type="Pfam" id="PF14550"/>
    </source>
</evidence>
<feature type="domain" description="Phage-like element PBSX protein XkdF" evidence="1">
    <location>
        <begin position="46"/>
        <end position="165"/>
    </location>
</feature>
<accession>A0A6J7X1C9</accession>
<evidence type="ECO:0000313" key="2">
    <source>
        <dbReference type="EMBL" id="CAB5224000.1"/>
    </source>
</evidence>
<organism evidence="2">
    <name type="scientific">uncultured Caudovirales phage</name>
    <dbReference type="NCBI Taxonomy" id="2100421"/>
    <lineage>
        <taxon>Viruses</taxon>
        <taxon>Duplodnaviria</taxon>
        <taxon>Heunggongvirae</taxon>
        <taxon>Uroviricota</taxon>
        <taxon>Caudoviricetes</taxon>
        <taxon>Peduoviridae</taxon>
        <taxon>Maltschvirus</taxon>
        <taxon>Maltschvirus maltsch</taxon>
    </lineage>
</organism>
<protein>
    <submittedName>
        <fullName evidence="2">Phage-like element PBSX protein, XkdF</fullName>
    </submittedName>
</protein>
<dbReference type="InterPro" id="IPR027924">
    <property type="entry name" value="XkdF"/>
</dbReference>
<dbReference type="Pfam" id="PF14550">
    <property type="entry name" value="Peptidase_S78_2"/>
    <property type="match status" value="1"/>
</dbReference>
<reference evidence="2" key="1">
    <citation type="submission" date="2020-05" db="EMBL/GenBank/DDBJ databases">
        <authorList>
            <person name="Chiriac C."/>
            <person name="Salcher M."/>
            <person name="Ghai R."/>
            <person name="Kavagutti S V."/>
        </authorList>
    </citation>
    <scope>NUCLEOTIDE SEQUENCE</scope>
</reference>
<dbReference type="EMBL" id="LR798324">
    <property type="protein sequence ID" value="CAB5224000.1"/>
    <property type="molecule type" value="Genomic_DNA"/>
</dbReference>
<name>A0A6J7X1C9_9CAUD</name>
<sequence>MTKVFELILDEERDGVFAISLVDFPAIQENFVALSKEHKVEFKEVAQKKNILLGAVLIPDLKIDRIGKDGEIFQVFFSGETIQKTAHKFMTDGNQKESTLQHKTKVEGVTVVETWIKEHEVNDKSVMYGFDYPINTWLVAIKVENEDIKAKILKGEVKGFSIEGIFNEKQEMSIIDKLRELLTNK</sequence>